<dbReference type="EMBL" id="FNUZ01000004">
    <property type="protein sequence ID" value="SEG39191.1"/>
    <property type="molecule type" value="Genomic_DNA"/>
</dbReference>
<dbReference type="OrthoDB" id="9795156at2"/>
<dbReference type="Proteomes" id="UP000236752">
    <property type="component" value="Unassembled WGS sequence"/>
</dbReference>
<reference evidence="1 2" key="1">
    <citation type="submission" date="2016-10" db="EMBL/GenBank/DDBJ databases">
        <authorList>
            <person name="de Groot N.N."/>
        </authorList>
    </citation>
    <scope>NUCLEOTIDE SEQUENCE [LARGE SCALE GENOMIC DNA]</scope>
    <source>
        <strain evidence="1 2">DSM 26915</strain>
    </source>
</reference>
<dbReference type="PANTHER" id="PTHR30037:SF3">
    <property type="entry name" value="BLR0857 PROTEIN"/>
    <property type="match status" value="1"/>
</dbReference>
<dbReference type="InterPro" id="IPR052891">
    <property type="entry name" value="DNA-3mA_glycosylase"/>
</dbReference>
<keyword evidence="2" id="KW-1185">Reference proteome</keyword>
<dbReference type="AlphaFoldDB" id="A0A1H5ZSK4"/>
<accession>A0A1H5ZSK4</accession>
<organism evidence="1 2">
    <name type="scientific">Thalassococcus halodurans</name>
    <dbReference type="NCBI Taxonomy" id="373675"/>
    <lineage>
        <taxon>Bacteria</taxon>
        <taxon>Pseudomonadati</taxon>
        <taxon>Pseudomonadota</taxon>
        <taxon>Alphaproteobacteria</taxon>
        <taxon>Rhodobacterales</taxon>
        <taxon>Roseobacteraceae</taxon>
        <taxon>Thalassococcus</taxon>
    </lineage>
</organism>
<dbReference type="InterPro" id="IPR011257">
    <property type="entry name" value="DNA_glycosylase"/>
</dbReference>
<dbReference type="Pfam" id="PF03352">
    <property type="entry name" value="Adenine_glyco"/>
    <property type="match status" value="1"/>
</dbReference>
<dbReference type="RefSeq" id="WP_103910949.1">
    <property type="nucleotide sequence ID" value="NZ_FNUZ01000004.1"/>
</dbReference>
<dbReference type="InterPro" id="IPR005019">
    <property type="entry name" value="Adenine_glyco"/>
</dbReference>
<dbReference type="Gene3D" id="1.10.340.30">
    <property type="entry name" value="Hypothetical protein, domain 2"/>
    <property type="match status" value="1"/>
</dbReference>
<evidence type="ECO:0000313" key="1">
    <source>
        <dbReference type="EMBL" id="SEG39191.1"/>
    </source>
</evidence>
<dbReference type="GO" id="GO:0006284">
    <property type="term" value="P:base-excision repair"/>
    <property type="evidence" value="ECO:0007669"/>
    <property type="project" value="InterPro"/>
</dbReference>
<sequence length="222" mass="24384">MRRFDDILAIAAEQKGSFGAVLEDIPVPKTPEELAAIPDDRWLSTMAFGIFPAGMSWKVVERKWPDIEEAFHGFDVARVAGMSEAWFDELIADTRIIRSPPKVRAIRDNAVMIQQVAGEYGSFGKMIADWPSDDFAGLLQWIKANGARLGGATGAYVIRRMGKDGFVPTQDVVKRLVAEGVIDKAPSSKKAWAAVQDAFNAWAKESGRSLTEISRVLAQSVD</sequence>
<proteinExistence type="predicted"/>
<name>A0A1H5ZSK4_9RHOB</name>
<protein>
    <submittedName>
        <fullName evidence="1">DNA-3-methyladenine glycosylase I</fullName>
    </submittedName>
</protein>
<gene>
    <name evidence="1" type="ORF">SAMN04488045_2617</name>
</gene>
<dbReference type="GO" id="GO:0008725">
    <property type="term" value="F:DNA-3-methyladenine glycosylase activity"/>
    <property type="evidence" value="ECO:0007669"/>
    <property type="project" value="InterPro"/>
</dbReference>
<evidence type="ECO:0000313" key="2">
    <source>
        <dbReference type="Proteomes" id="UP000236752"/>
    </source>
</evidence>
<dbReference type="SUPFAM" id="SSF48150">
    <property type="entry name" value="DNA-glycosylase"/>
    <property type="match status" value="1"/>
</dbReference>
<dbReference type="PANTHER" id="PTHR30037">
    <property type="entry name" value="DNA-3-METHYLADENINE GLYCOSYLASE 1"/>
    <property type="match status" value="1"/>
</dbReference>